<keyword evidence="10 13" id="KW-0675">Receptor</keyword>
<evidence type="ECO:0000256" key="4">
    <source>
        <dbReference type="ARBA" id="ARBA00022692"/>
    </source>
</evidence>
<keyword evidence="3 14" id="KW-0716">Sensory transduction</keyword>
<dbReference type="PROSITE" id="PS00237">
    <property type="entry name" value="G_PROTEIN_RECEP_F1_1"/>
    <property type="match status" value="1"/>
</dbReference>
<evidence type="ECO:0000256" key="14">
    <source>
        <dbReference type="RuleBase" id="RU363047"/>
    </source>
</evidence>
<accession>A0AAV6ZEH1</accession>
<keyword evidence="18" id="KW-1185">Reference proteome</keyword>
<keyword evidence="8 14" id="KW-0472">Membrane</keyword>
<evidence type="ECO:0000256" key="9">
    <source>
        <dbReference type="ARBA" id="ARBA00023157"/>
    </source>
</evidence>
<dbReference type="PRINTS" id="PR00237">
    <property type="entry name" value="GPCRRHODOPSN"/>
</dbReference>
<feature type="transmembrane region" description="Helical" evidence="14">
    <location>
        <begin position="268"/>
        <end position="290"/>
    </location>
</feature>
<evidence type="ECO:0000256" key="13">
    <source>
        <dbReference type="RuleBase" id="RU000688"/>
    </source>
</evidence>
<feature type="region of interest" description="Disordered" evidence="15">
    <location>
        <begin position="322"/>
        <end position="341"/>
    </location>
</feature>
<dbReference type="PRINTS" id="PR00245">
    <property type="entry name" value="OLFACTORYR"/>
</dbReference>
<evidence type="ECO:0000256" key="12">
    <source>
        <dbReference type="ARBA" id="ARBA00023224"/>
    </source>
</evidence>
<dbReference type="GO" id="GO:0005886">
    <property type="term" value="C:plasma membrane"/>
    <property type="evidence" value="ECO:0007669"/>
    <property type="project" value="UniProtKB-SubCell"/>
</dbReference>
<evidence type="ECO:0000256" key="8">
    <source>
        <dbReference type="ARBA" id="ARBA00023136"/>
    </source>
</evidence>
<dbReference type="PANTHER" id="PTHR26451:SF986">
    <property type="entry name" value="OLFACTORY RECEPTOR 52D1"/>
    <property type="match status" value="1"/>
</dbReference>
<evidence type="ECO:0000256" key="7">
    <source>
        <dbReference type="ARBA" id="ARBA00023040"/>
    </source>
</evidence>
<evidence type="ECO:0000256" key="3">
    <source>
        <dbReference type="ARBA" id="ARBA00022606"/>
    </source>
</evidence>
<evidence type="ECO:0000313" key="18">
    <source>
        <dbReference type="Proteomes" id="UP000824782"/>
    </source>
</evidence>
<feature type="compositionally biased region" description="Polar residues" evidence="15">
    <location>
        <begin position="332"/>
        <end position="341"/>
    </location>
</feature>
<gene>
    <name evidence="17" type="ORF">GDO81_027177</name>
</gene>
<evidence type="ECO:0000259" key="16">
    <source>
        <dbReference type="PROSITE" id="PS50262"/>
    </source>
</evidence>
<keyword evidence="12 13" id="KW-0807">Transducer</keyword>
<evidence type="ECO:0000256" key="2">
    <source>
        <dbReference type="ARBA" id="ARBA00022475"/>
    </source>
</evidence>
<protein>
    <recommendedName>
        <fullName evidence="14">Olfactory receptor</fullName>
    </recommendedName>
</protein>
<keyword evidence="6 14" id="KW-1133">Transmembrane helix</keyword>
<feature type="transmembrane region" description="Helical" evidence="14">
    <location>
        <begin position="195"/>
        <end position="222"/>
    </location>
</feature>
<proteinExistence type="inferred from homology"/>
<feature type="transmembrane region" description="Helical" evidence="14">
    <location>
        <begin position="140"/>
        <end position="163"/>
    </location>
</feature>
<evidence type="ECO:0000313" key="17">
    <source>
        <dbReference type="EMBL" id="KAG8547902.1"/>
    </source>
</evidence>
<dbReference type="PANTHER" id="PTHR26451">
    <property type="entry name" value="G_PROTEIN_RECEP_F1_2 DOMAIN-CONTAINING PROTEIN"/>
    <property type="match status" value="1"/>
</dbReference>
<dbReference type="InterPro" id="IPR017452">
    <property type="entry name" value="GPCR_Rhodpsn_7TM"/>
</dbReference>
<keyword evidence="11" id="KW-0325">Glycoprotein</keyword>
<keyword evidence="5 14" id="KW-0552">Olfaction</keyword>
<name>A0AAV6ZEH1_ENGPU</name>
<keyword evidence="9" id="KW-1015">Disulfide bond</keyword>
<organism evidence="17 18">
    <name type="scientific">Engystomops pustulosus</name>
    <name type="common">Tungara frog</name>
    <name type="synonym">Physalaemus pustulosus</name>
    <dbReference type="NCBI Taxonomy" id="76066"/>
    <lineage>
        <taxon>Eukaryota</taxon>
        <taxon>Metazoa</taxon>
        <taxon>Chordata</taxon>
        <taxon>Craniata</taxon>
        <taxon>Vertebrata</taxon>
        <taxon>Euteleostomi</taxon>
        <taxon>Amphibia</taxon>
        <taxon>Batrachia</taxon>
        <taxon>Anura</taxon>
        <taxon>Neobatrachia</taxon>
        <taxon>Hyloidea</taxon>
        <taxon>Leptodactylidae</taxon>
        <taxon>Leiuperinae</taxon>
        <taxon>Engystomops</taxon>
    </lineage>
</organism>
<evidence type="ECO:0000256" key="15">
    <source>
        <dbReference type="SAM" id="MobiDB-lite"/>
    </source>
</evidence>
<dbReference type="Gene3D" id="1.20.1070.10">
    <property type="entry name" value="Rhodopsin 7-helix transmembrane proteins"/>
    <property type="match status" value="1"/>
</dbReference>
<feature type="domain" description="G-protein coupled receptors family 1 profile" evidence="16">
    <location>
        <begin position="40"/>
        <end position="290"/>
    </location>
</feature>
<dbReference type="GO" id="GO:0005549">
    <property type="term" value="F:odorant binding"/>
    <property type="evidence" value="ECO:0007669"/>
    <property type="project" value="TreeGrafter"/>
</dbReference>
<keyword evidence="2 14" id="KW-1003">Cell membrane</keyword>
<keyword evidence="7 13" id="KW-0297">G-protein coupled receptor</keyword>
<dbReference type="InterPro" id="IPR052921">
    <property type="entry name" value="GPCR1_Superfamily_Member"/>
</dbReference>
<sequence>MENEFNVSKNLVLLGLVEMEGLKYLYCVLSIVLYLFIIFLSIIIVLVIFSDTRLHEPMYILISNLVLNGIFGSSSFFPKLIVDLITSSTTITHGNCVAQAVCLMLFAIYELSTITIMAYDRYLAVCHPLRYGTLITNEKVITLSVGSLIVTFILVLTALLLTWKLPLCGNKINNIFCDNMSMIVLSCVDSSVSRLYSAALIAVYLCITIFVTIFSYLQIFVVCLKVTGESRQKAVHTLVTHLLNFSIYLVGFLFVFIRYRLGNINLPIVIHVLLSVTTIIVPPLFNPLIYGVRTHAIESRVIHYLQKIDIWPEMTNRQGQDNTIREVESPNMVPNQENKVV</sequence>
<feature type="transmembrane region" description="Helical" evidence="14">
    <location>
        <begin position="58"/>
        <end position="77"/>
    </location>
</feature>
<feature type="transmembrane region" description="Helical" evidence="14">
    <location>
        <begin position="234"/>
        <end position="256"/>
    </location>
</feature>
<comment type="caution">
    <text evidence="17">The sequence shown here is derived from an EMBL/GenBank/DDBJ whole genome shotgun (WGS) entry which is preliminary data.</text>
</comment>
<dbReference type="PROSITE" id="PS50262">
    <property type="entry name" value="G_PROTEIN_RECEP_F1_2"/>
    <property type="match status" value="1"/>
</dbReference>
<evidence type="ECO:0000256" key="11">
    <source>
        <dbReference type="ARBA" id="ARBA00023180"/>
    </source>
</evidence>
<reference evidence="17" key="1">
    <citation type="thesis" date="2020" institute="ProQuest LLC" country="789 East Eisenhower Parkway, Ann Arbor, MI, USA">
        <title>Comparative Genomics and Chromosome Evolution.</title>
        <authorList>
            <person name="Mudd A.B."/>
        </authorList>
    </citation>
    <scope>NUCLEOTIDE SEQUENCE</scope>
    <source>
        <strain evidence="17">237g6f4</strain>
        <tissue evidence="17">Blood</tissue>
    </source>
</reference>
<dbReference type="AlphaFoldDB" id="A0AAV6ZEH1"/>
<dbReference type="GO" id="GO:0004984">
    <property type="term" value="F:olfactory receptor activity"/>
    <property type="evidence" value="ECO:0007669"/>
    <property type="project" value="InterPro"/>
</dbReference>
<dbReference type="Proteomes" id="UP000824782">
    <property type="component" value="Unassembled WGS sequence"/>
</dbReference>
<feature type="transmembrane region" description="Helical" evidence="14">
    <location>
        <begin position="23"/>
        <end position="49"/>
    </location>
</feature>
<dbReference type="EMBL" id="WNYA01000575">
    <property type="protein sequence ID" value="KAG8547902.1"/>
    <property type="molecule type" value="Genomic_DNA"/>
</dbReference>
<dbReference type="GO" id="GO:0004930">
    <property type="term" value="F:G protein-coupled receptor activity"/>
    <property type="evidence" value="ECO:0007669"/>
    <property type="project" value="UniProtKB-KW"/>
</dbReference>
<keyword evidence="4 13" id="KW-0812">Transmembrane</keyword>
<dbReference type="FunFam" id="1.20.1070.10:FF:000024">
    <property type="entry name" value="Olfactory receptor"/>
    <property type="match status" value="1"/>
</dbReference>
<comment type="similarity">
    <text evidence="13">Belongs to the G-protein coupled receptor 1 family.</text>
</comment>
<evidence type="ECO:0000256" key="5">
    <source>
        <dbReference type="ARBA" id="ARBA00022725"/>
    </source>
</evidence>
<evidence type="ECO:0000256" key="6">
    <source>
        <dbReference type="ARBA" id="ARBA00022989"/>
    </source>
</evidence>
<dbReference type="Pfam" id="PF13853">
    <property type="entry name" value="7tm_4"/>
    <property type="match status" value="1"/>
</dbReference>
<dbReference type="InterPro" id="IPR000276">
    <property type="entry name" value="GPCR_Rhodpsn"/>
</dbReference>
<comment type="subcellular location">
    <subcellularLocation>
        <location evidence="1 14">Cell membrane</location>
        <topology evidence="1 14">Multi-pass membrane protein</topology>
    </subcellularLocation>
</comment>
<feature type="transmembrane region" description="Helical" evidence="14">
    <location>
        <begin position="97"/>
        <end position="119"/>
    </location>
</feature>
<evidence type="ECO:0000256" key="10">
    <source>
        <dbReference type="ARBA" id="ARBA00023170"/>
    </source>
</evidence>
<evidence type="ECO:0000256" key="1">
    <source>
        <dbReference type="ARBA" id="ARBA00004651"/>
    </source>
</evidence>
<dbReference type="InterPro" id="IPR000725">
    <property type="entry name" value="Olfact_rcpt"/>
</dbReference>
<dbReference type="SUPFAM" id="SSF81321">
    <property type="entry name" value="Family A G protein-coupled receptor-like"/>
    <property type="match status" value="1"/>
</dbReference>